<feature type="compositionally biased region" description="Polar residues" evidence="1">
    <location>
        <begin position="104"/>
        <end position="129"/>
    </location>
</feature>
<dbReference type="GO" id="GO:0009734">
    <property type="term" value="P:auxin-activated signaling pathway"/>
    <property type="evidence" value="ECO:0007669"/>
    <property type="project" value="TreeGrafter"/>
</dbReference>
<proteinExistence type="predicted"/>
<feature type="region of interest" description="Disordered" evidence="1">
    <location>
        <begin position="100"/>
        <end position="134"/>
    </location>
</feature>
<protein>
    <recommendedName>
        <fullName evidence="6">VAN3-binding protein-like</fullName>
    </recommendedName>
</protein>
<dbReference type="GO" id="GO:0010087">
    <property type="term" value="P:phloem or xylem histogenesis"/>
    <property type="evidence" value="ECO:0007669"/>
    <property type="project" value="TreeGrafter"/>
</dbReference>
<dbReference type="PANTHER" id="PTHR31351:SF45">
    <property type="entry name" value="AUXIN CANALIZATION PROTEIN"/>
    <property type="match status" value="1"/>
</dbReference>
<evidence type="ECO:0000313" key="4">
    <source>
        <dbReference type="EMBL" id="KAK7345869.1"/>
    </source>
</evidence>
<dbReference type="Pfam" id="PF05703">
    <property type="entry name" value="Auxin_canalis"/>
    <property type="match status" value="1"/>
</dbReference>
<evidence type="ECO:0008006" key="6">
    <source>
        <dbReference type="Google" id="ProtNLM"/>
    </source>
</evidence>
<keyword evidence="5" id="KW-1185">Reference proteome</keyword>
<accession>A0AAN9M195</accession>
<reference evidence="4 5" key="1">
    <citation type="submission" date="2024-01" db="EMBL/GenBank/DDBJ databases">
        <title>The genomes of 5 underutilized Papilionoideae crops provide insights into root nodulation and disease resistanc.</title>
        <authorList>
            <person name="Jiang F."/>
        </authorList>
    </citation>
    <scope>NUCLEOTIDE SEQUENCE [LARGE SCALE GENOMIC DNA]</scope>
    <source>
        <strain evidence="4">LVBAO_FW01</strain>
        <tissue evidence="4">Leaves</tissue>
    </source>
</reference>
<dbReference type="PANTHER" id="PTHR31351">
    <property type="entry name" value="EXPRESSED PROTEIN"/>
    <property type="match status" value="1"/>
</dbReference>
<comment type="caution">
    <text evidence="4">The sequence shown here is derived from an EMBL/GenBank/DDBJ whole genome shotgun (WGS) entry which is preliminary data.</text>
</comment>
<evidence type="ECO:0000313" key="5">
    <source>
        <dbReference type="Proteomes" id="UP001367508"/>
    </source>
</evidence>
<evidence type="ECO:0000256" key="1">
    <source>
        <dbReference type="SAM" id="MobiDB-lite"/>
    </source>
</evidence>
<name>A0AAN9M195_CANGL</name>
<dbReference type="InterPro" id="IPR013666">
    <property type="entry name" value="PH_pln"/>
</dbReference>
<feature type="domain" description="VAN3-binding protein-like auxin canalisation" evidence="2">
    <location>
        <begin position="20"/>
        <end position="314"/>
    </location>
</feature>
<dbReference type="Pfam" id="PF08458">
    <property type="entry name" value="PH_2"/>
    <property type="match status" value="1"/>
</dbReference>
<feature type="domain" description="Pleckstrin-like plant" evidence="3">
    <location>
        <begin position="358"/>
        <end position="463"/>
    </location>
</feature>
<evidence type="ECO:0000259" key="3">
    <source>
        <dbReference type="Pfam" id="PF08458"/>
    </source>
</evidence>
<dbReference type="GO" id="GO:0010305">
    <property type="term" value="P:leaf vascular tissue pattern formation"/>
    <property type="evidence" value="ECO:0007669"/>
    <property type="project" value="TreeGrafter"/>
</dbReference>
<evidence type="ECO:0000259" key="2">
    <source>
        <dbReference type="Pfam" id="PF05703"/>
    </source>
</evidence>
<dbReference type="InterPro" id="IPR008546">
    <property type="entry name" value="VAN3-bd-like_auxin_canal"/>
</dbReference>
<dbReference type="EMBL" id="JAYMYQ010000003">
    <property type="protein sequence ID" value="KAK7345869.1"/>
    <property type="molecule type" value="Genomic_DNA"/>
</dbReference>
<dbReference type="InterPro" id="IPR040269">
    <property type="entry name" value="VAB"/>
</dbReference>
<organism evidence="4 5">
    <name type="scientific">Canavalia gladiata</name>
    <name type="common">Sword bean</name>
    <name type="synonym">Dolichos gladiatus</name>
    <dbReference type="NCBI Taxonomy" id="3824"/>
    <lineage>
        <taxon>Eukaryota</taxon>
        <taxon>Viridiplantae</taxon>
        <taxon>Streptophyta</taxon>
        <taxon>Embryophyta</taxon>
        <taxon>Tracheophyta</taxon>
        <taxon>Spermatophyta</taxon>
        <taxon>Magnoliopsida</taxon>
        <taxon>eudicotyledons</taxon>
        <taxon>Gunneridae</taxon>
        <taxon>Pentapetalae</taxon>
        <taxon>rosids</taxon>
        <taxon>fabids</taxon>
        <taxon>Fabales</taxon>
        <taxon>Fabaceae</taxon>
        <taxon>Papilionoideae</taxon>
        <taxon>50 kb inversion clade</taxon>
        <taxon>NPAAA clade</taxon>
        <taxon>indigoferoid/millettioid clade</taxon>
        <taxon>Phaseoleae</taxon>
        <taxon>Canavalia</taxon>
    </lineage>
</organism>
<gene>
    <name evidence="4" type="ORF">VNO77_16482</name>
</gene>
<dbReference type="Proteomes" id="UP001367508">
    <property type="component" value="Unassembled WGS sequence"/>
</dbReference>
<dbReference type="AlphaFoldDB" id="A0AAN9M195"/>
<sequence length="472" mass="50709">MEPKLKANCGGNELLPTHLPESPRVPMEFLSRSWSASSLEISKALAPSSCIASKSVSCVTNSIPQQTEELSPICGNQFSFASSATSQLVLERIMSQSAREEVSPLTSGRLSHSSEPLNGGTSLTGTDSPPISPSEEFDDVVKFFRANNSIHPLFNGSRTMSAAIGNATPCSGPKTVGRWLKERREKKKEENRTHNAQLHAAISVAAVAAAVAAITAATAASSAPNKDEKMAKTDMAIASAATLVAAQCVEAAESMGAERDHLASVVSSAVNVRSHDDITTLTAAAATALRGAATLKARALKEVWNITAVTPPERGIGIGICGKGYNNSNSSTSDSEEIINGEKFLGACSQELLAKGTELLKRTRKGDLHWKIVSVYIHRTGQVMLKMKSRHVAGTITKKKKNVVLDVCTNIPAWPGRHLFDDGEKRRYFGLKTEARGIVEFECRNQREYDIWTQGVSRLLSIVAQRQKINGI</sequence>